<sequence length="675" mass="76360">MTTVRMTRSLTGNAVARLYIIDQSLCKPGGHHFDYVNCVARAAHLDSHETIVATNRRFVSRRQTKNDAELPLHTIAKVVPSFRNSTYQKVSWLAGLRHLKRATSIEDLSVEEHASRLFSMQRFLRRRRTKLFRKQRRKVIAQFACDCSRFFGAAVPEKFERGDQIFFTTVSELELMGLAIYLASNPSSRLATWHLQFHFNLFDGRTPEFESQSAVQRKVRGCFLAALSRIPDHNLMFYCTSEELVEQYSRLNVADFWRLPYPVNQRFSPEGNRIETRTVDAAKIPAKAFATSSNAAGLTHDPENVDSFETSERATTSSVLPRITSHSGTARMVVPGELRREKGSAVHLQGVIDGLWDEYLSTGRLQVAVQRPNRKMLGRQKLELTLPEGSHGVTDAPVIDYLRHPLSEEQYCRFIRGADFGLLLHDSRAYYSRRAGVLGELLSCGKPVIVPAGCWLAHQLQEPQFRHVDRMMRQLPSGRKVELREMSFDSDNAPLSGGIVSFDRQRHPFRADCAKSPDENIVIVSFDWQHPQSRGVDARIHCTESTADGSQQTSTQVVGHRFSAGKCHVMFRVDFGGNKIGLEIENAFDDSTASIRNLSMDLFQADNPRQVPLGAIGMIYADRDSIQDCVAELVEHLDHYQFSAQDYSQRWWNAHDPKRTLDYLVGSGNANLSVA</sequence>
<organism evidence="1 2">
    <name type="scientific">Mariniblastus fucicola</name>
    <dbReference type="NCBI Taxonomy" id="980251"/>
    <lineage>
        <taxon>Bacteria</taxon>
        <taxon>Pseudomonadati</taxon>
        <taxon>Planctomycetota</taxon>
        <taxon>Planctomycetia</taxon>
        <taxon>Pirellulales</taxon>
        <taxon>Pirellulaceae</taxon>
        <taxon>Mariniblastus</taxon>
    </lineage>
</organism>
<name>A0A5B9PBW8_9BACT</name>
<dbReference type="STRING" id="980251.GCA_001642875_00015"/>
<proteinExistence type="predicted"/>
<accession>A0A5B9PBW8</accession>
<dbReference type="EMBL" id="CP042912">
    <property type="protein sequence ID" value="QEG22412.1"/>
    <property type="molecule type" value="Genomic_DNA"/>
</dbReference>
<dbReference type="KEGG" id="mff:MFFC18_22920"/>
<evidence type="ECO:0000313" key="1">
    <source>
        <dbReference type="EMBL" id="QEG22412.1"/>
    </source>
</evidence>
<keyword evidence="2" id="KW-1185">Reference proteome</keyword>
<reference evidence="1 2" key="1">
    <citation type="submission" date="2019-08" db="EMBL/GenBank/DDBJ databases">
        <title>Deep-cultivation of Planctomycetes and their phenomic and genomic characterization uncovers novel biology.</title>
        <authorList>
            <person name="Wiegand S."/>
            <person name="Jogler M."/>
            <person name="Boedeker C."/>
            <person name="Pinto D."/>
            <person name="Vollmers J."/>
            <person name="Rivas-Marin E."/>
            <person name="Kohn T."/>
            <person name="Peeters S.H."/>
            <person name="Heuer A."/>
            <person name="Rast P."/>
            <person name="Oberbeckmann S."/>
            <person name="Bunk B."/>
            <person name="Jeske O."/>
            <person name="Meyerdierks A."/>
            <person name="Storesund J.E."/>
            <person name="Kallscheuer N."/>
            <person name="Luecker S."/>
            <person name="Lage O.M."/>
            <person name="Pohl T."/>
            <person name="Merkel B.J."/>
            <person name="Hornburger P."/>
            <person name="Mueller R.-W."/>
            <person name="Bruemmer F."/>
            <person name="Labrenz M."/>
            <person name="Spormann A.M."/>
            <person name="Op den Camp H."/>
            <person name="Overmann J."/>
            <person name="Amann R."/>
            <person name="Jetten M.S.M."/>
            <person name="Mascher T."/>
            <person name="Medema M.H."/>
            <person name="Devos D.P."/>
            <person name="Kaster A.-K."/>
            <person name="Ovreas L."/>
            <person name="Rohde M."/>
            <person name="Galperin M.Y."/>
            <person name="Jogler C."/>
        </authorList>
    </citation>
    <scope>NUCLEOTIDE SEQUENCE [LARGE SCALE GENOMIC DNA]</scope>
    <source>
        <strain evidence="1 2">FC18</strain>
    </source>
</reference>
<gene>
    <name evidence="1" type="ORF">MFFC18_22920</name>
</gene>
<evidence type="ECO:0000313" key="2">
    <source>
        <dbReference type="Proteomes" id="UP000322214"/>
    </source>
</evidence>
<dbReference type="AlphaFoldDB" id="A0A5B9PBW8"/>
<protein>
    <submittedName>
        <fullName evidence="1">Uncharacterized protein</fullName>
    </submittedName>
</protein>
<dbReference type="Proteomes" id="UP000322214">
    <property type="component" value="Chromosome"/>
</dbReference>